<evidence type="ECO:0000313" key="4">
    <source>
        <dbReference type="EMBL" id="MBH9576387.1"/>
    </source>
</evidence>
<evidence type="ECO:0000259" key="3">
    <source>
        <dbReference type="Pfam" id="PF01494"/>
    </source>
</evidence>
<name>A0A931J3U4_9BURK</name>
<accession>A0A931J3U4</accession>
<dbReference type="PANTHER" id="PTHR13789">
    <property type="entry name" value="MONOOXYGENASE"/>
    <property type="match status" value="1"/>
</dbReference>
<dbReference type="InterPro" id="IPR002938">
    <property type="entry name" value="FAD-bd"/>
</dbReference>
<dbReference type="AlphaFoldDB" id="A0A931J3U4"/>
<keyword evidence="5" id="KW-1185">Reference proteome</keyword>
<evidence type="ECO:0000256" key="1">
    <source>
        <dbReference type="ARBA" id="ARBA00023002"/>
    </source>
</evidence>
<dbReference type="GO" id="GO:0071949">
    <property type="term" value="F:FAD binding"/>
    <property type="evidence" value="ECO:0007669"/>
    <property type="project" value="InterPro"/>
</dbReference>
<feature type="domain" description="FAD-binding" evidence="3">
    <location>
        <begin position="3"/>
        <end position="346"/>
    </location>
</feature>
<dbReference type="SUPFAM" id="SSF51905">
    <property type="entry name" value="FAD/NAD(P)-binding domain"/>
    <property type="match status" value="1"/>
</dbReference>
<proteinExistence type="predicted"/>
<keyword evidence="1" id="KW-0560">Oxidoreductase</keyword>
<protein>
    <submittedName>
        <fullName evidence="4">FAD-dependent monooxygenase</fullName>
    </submittedName>
</protein>
<dbReference type="PANTHER" id="PTHR13789:SF309">
    <property type="entry name" value="PUTATIVE (AFU_ORTHOLOGUE AFUA_6G14510)-RELATED"/>
    <property type="match status" value="1"/>
</dbReference>
<evidence type="ECO:0000256" key="2">
    <source>
        <dbReference type="ARBA" id="ARBA00023033"/>
    </source>
</evidence>
<gene>
    <name evidence="4" type="ORF">I7X39_05650</name>
</gene>
<dbReference type="RefSeq" id="WP_198110007.1">
    <property type="nucleotide sequence ID" value="NZ_JAEDAK010000003.1"/>
</dbReference>
<sequence length="414" mass="45976">MSRVAIVGAGVAGSATAIGLAQLGVQVTLFETLPDPSPQDPRVGAGLLLQPSGQRVLEYLGLLEPALEHGARLDGLLGDTAEGEVVLDMSYHRFHPEAFGLGLQRGVLMGLLWQRLRERGVDWQTGVTVRAFKQDARGVELKGEGGASLGRFDALILADGSFSPLRRLLPVRQRVEPFPWGALWTLLPLPAEFPDIELRQRFRAARQMLGLMPVGRAWQSADVWPAVNLFWSLPLSELPQDMATLDLAAWKRPLVELLPECEPLLKGLKDPRQLRPARYAHVRLERPHHGCVLALGDCAHGMSPQLGQGANLALVDALVLCQQWREQPRQDWAQRFEHYARRRRAHWNYYSQASRALTPMFQSAQPVLPWLRDRLMGPLGRLGWVHGQNVATLAGLKTGWLFGRLELGANPWAG</sequence>
<keyword evidence="2 4" id="KW-0503">Monooxygenase</keyword>
<organism evidence="4 5">
    <name type="scientific">Inhella proteolytica</name>
    <dbReference type="NCBI Taxonomy" id="2795029"/>
    <lineage>
        <taxon>Bacteria</taxon>
        <taxon>Pseudomonadati</taxon>
        <taxon>Pseudomonadota</taxon>
        <taxon>Betaproteobacteria</taxon>
        <taxon>Burkholderiales</taxon>
        <taxon>Sphaerotilaceae</taxon>
        <taxon>Inhella</taxon>
    </lineage>
</organism>
<evidence type="ECO:0000313" key="5">
    <source>
        <dbReference type="Proteomes" id="UP000613266"/>
    </source>
</evidence>
<dbReference type="EMBL" id="JAEDAK010000003">
    <property type="protein sequence ID" value="MBH9576387.1"/>
    <property type="molecule type" value="Genomic_DNA"/>
</dbReference>
<comment type="caution">
    <text evidence="4">The sequence shown here is derived from an EMBL/GenBank/DDBJ whole genome shotgun (WGS) entry which is preliminary data.</text>
</comment>
<dbReference type="Gene3D" id="3.50.50.60">
    <property type="entry name" value="FAD/NAD(P)-binding domain"/>
    <property type="match status" value="1"/>
</dbReference>
<reference evidence="4" key="1">
    <citation type="submission" date="2020-12" db="EMBL/GenBank/DDBJ databases">
        <title>The genome sequence of Inhella sp. 1Y17.</title>
        <authorList>
            <person name="Liu Y."/>
        </authorList>
    </citation>
    <scope>NUCLEOTIDE SEQUENCE</scope>
    <source>
        <strain evidence="4">1Y17</strain>
    </source>
</reference>
<dbReference type="GO" id="GO:0004497">
    <property type="term" value="F:monooxygenase activity"/>
    <property type="evidence" value="ECO:0007669"/>
    <property type="project" value="UniProtKB-KW"/>
</dbReference>
<dbReference type="Proteomes" id="UP000613266">
    <property type="component" value="Unassembled WGS sequence"/>
</dbReference>
<dbReference type="InterPro" id="IPR036188">
    <property type="entry name" value="FAD/NAD-bd_sf"/>
</dbReference>
<dbReference type="InterPro" id="IPR050493">
    <property type="entry name" value="FAD-dep_Monooxygenase_BioMet"/>
</dbReference>
<dbReference type="Pfam" id="PF01494">
    <property type="entry name" value="FAD_binding_3"/>
    <property type="match status" value="1"/>
</dbReference>
<dbReference type="PRINTS" id="PR00420">
    <property type="entry name" value="RNGMNOXGNASE"/>
</dbReference>